<dbReference type="Pfam" id="PF02630">
    <property type="entry name" value="SCO1-SenC"/>
    <property type="match status" value="1"/>
</dbReference>
<keyword evidence="4" id="KW-1185">Reference proteome</keyword>
<dbReference type="Gene3D" id="3.40.30.10">
    <property type="entry name" value="Glutaredoxin"/>
    <property type="match status" value="1"/>
</dbReference>
<dbReference type="EMBL" id="JBHTBR010000005">
    <property type="protein sequence ID" value="MFC7292444.1"/>
    <property type="molecule type" value="Genomic_DNA"/>
</dbReference>
<gene>
    <name evidence="3" type="ORF">ACFQS8_12510</name>
</gene>
<evidence type="ECO:0000256" key="2">
    <source>
        <dbReference type="SAM" id="SignalP"/>
    </source>
</evidence>
<evidence type="ECO:0000313" key="4">
    <source>
        <dbReference type="Proteomes" id="UP001596492"/>
    </source>
</evidence>
<feature type="signal peptide" evidence="2">
    <location>
        <begin position="1"/>
        <end position="18"/>
    </location>
</feature>
<dbReference type="SUPFAM" id="SSF52833">
    <property type="entry name" value="Thioredoxin-like"/>
    <property type="match status" value="1"/>
</dbReference>
<reference evidence="4" key="1">
    <citation type="journal article" date="2019" name="Int. J. Syst. Evol. Microbiol.">
        <title>The Global Catalogue of Microorganisms (GCM) 10K type strain sequencing project: providing services to taxonomists for standard genome sequencing and annotation.</title>
        <authorList>
            <consortium name="The Broad Institute Genomics Platform"/>
            <consortium name="The Broad Institute Genome Sequencing Center for Infectious Disease"/>
            <person name="Wu L."/>
            <person name="Ma J."/>
        </authorList>
    </citation>
    <scope>NUCLEOTIDE SEQUENCE [LARGE SCALE GENOMIC DNA]</scope>
    <source>
        <strain evidence="4">CCUG 51308</strain>
    </source>
</reference>
<dbReference type="Proteomes" id="UP001596492">
    <property type="component" value="Unassembled WGS sequence"/>
</dbReference>
<evidence type="ECO:0000313" key="3">
    <source>
        <dbReference type="EMBL" id="MFC7292444.1"/>
    </source>
</evidence>
<name>A0ABW2INA6_9PROT</name>
<protein>
    <submittedName>
        <fullName evidence="3">SCO family protein</fullName>
    </submittedName>
</protein>
<dbReference type="PANTHER" id="PTHR12151:SF25">
    <property type="entry name" value="LINALOOL DEHYDRATASE_ISOMERASE DOMAIN-CONTAINING PROTEIN"/>
    <property type="match status" value="1"/>
</dbReference>
<accession>A0ABW2INA6</accession>
<comment type="similarity">
    <text evidence="1">Belongs to the SCO1/2 family.</text>
</comment>
<organism evidence="3 4">
    <name type="scientific">Hirschia litorea</name>
    <dbReference type="NCBI Taxonomy" id="1199156"/>
    <lineage>
        <taxon>Bacteria</taxon>
        <taxon>Pseudomonadati</taxon>
        <taxon>Pseudomonadota</taxon>
        <taxon>Alphaproteobacteria</taxon>
        <taxon>Hyphomonadales</taxon>
        <taxon>Hyphomonadaceae</taxon>
        <taxon>Hirschia</taxon>
    </lineage>
</organism>
<dbReference type="PROSITE" id="PS51257">
    <property type="entry name" value="PROKAR_LIPOPROTEIN"/>
    <property type="match status" value="1"/>
</dbReference>
<dbReference type="RefSeq" id="WP_382167873.1">
    <property type="nucleotide sequence ID" value="NZ_JBHTBR010000005.1"/>
</dbReference>
<dbReference type="InterPro" id="IPR036249">
    <property type="entry name" value="Thioredoxin-like_sf"/>
</dbReference>
<evidence type="ECO:0000256" key="1">
    <source>
        <dbReference type="ARBA" id="ARBA00010996"/>
    </source>
</evidence>
<keyword evidence="2" id="KW-0732">Signal</keyword>
<dbReference type="PANTHER" id="PTHR12151">
    <property type="entry name" value="ELECTRON TRANSPORT PROTIN SCO1/SENC FAMILY MEMBER"/>
    <property type="match status" value="1"/>
</dbReference>
<sequence length="209" mass="22177">MKNALLTSALAVTFLLSACGPNNDTSTAAAGTSGGASSCASRAYDNIGGPIALTDHTGSRVTQDTYKGRETLVYFGFTNCPDVCPFTLSVVGSAMDQLPEGVEKPRTLLISVDPEQDTPEALAQYVESNGFPEDLIGLTGTPEEIKSAADAFMTSYKKIETPDSSLGYTMDHLSILYLMDKDWKLKTFFTSEATPDEVAGCIAELSSNS</sequence>
<proteinExistence type="inferred from homology"/>
<comment type="caution">
    <text evidence="3">The sequence shown here is derived from an EMBL/GenBank/DDBJ whole genome shotgun (WGS) entry which is preliminary data.</text>
</comment>
<dbReference type="CDD" id="cd02968">
    <property type="entry name" value="SCO"/>
    <property type="match status" value="1"/>
</dbReference>
<dbReference type="InterPro" id="IPR003782">
    <property type="entry name" value="SCO1/SenC"/>
</dbReference>
<feature type="chain" id="PRO_5046321865" evidence="2">
    <location>
        <begin position="19"/>
        <end position="209"/>
    </location>
</feature>